<name>A0A9X3WM28_9BACI</name>
<feature type="chain" id="PRO_5040871214" description="DUF4030 domain-containing protein" evidence="1">
    <location>
        <begin position="26"/>
        <end position="304"/>
    </location>
</feature>
<reference evidence="2" key="1">
    <citation type="submission" date="2022-06" db="EMBL/GenBank/DDBJ databases">
        <title>Aquibacillus sp. a new bacterium isolated from soil saline samples.</title>
        <authorList>
            <person name="Galisteo C."/>
            <person name="De La Haba R."/>
            <person name="Sanchez-Porro C."/>
            <person name="Ventosa A."/>
        </authorList>
    </citation>
    <scope>NUCLEOTIDE SEQUENCE</scope>
    <source>
        <strain evidence="2">JCM 12387</strain>
    </source>
</reference>
<organism evidence="2 3">
    <name type="scientific">Aquibacillus koreensis</name>
    <dbReference type="NCBI Taxonomy" id="279446"/>
    <lineage>
        <taxon>Bacteria</taxon>
        <taxon>Bacillati</taxon>
        <taxon>Bacillota</taxon>
        <taxon>Bacilli</taxon>
        <taxon>Bacillales</taxon>
        <taxon>Bacillaceae</taxon>
        <taxon>Aquibacillus</taxon>
    </lineage>
</organism>
<keyword evidence="3" id="KW-1185">Reference proteome</keyword>
<protein>
    <recommendedName>
        <fullName evidence="4">DUF4030 domain-containing protein</fullName>
    </recommendedName>
</protein>
<comment type="caution">
    <text evidence="2">The sequence shown here is derived from an EMBL/GenBank/DDBJ whole genome shotgun (WGS) entry which is preliminary data.</text>
</comment>
<evidence type="ECO:0008006" key="4">
    <source>
        <dbReference type="Google" id="ProtNLM"/>
    </source>
</evidence>
<proteinExistence type="predicted"/>
<evidence type="ECO:0000256" key="1">
    <source>
        <dbReference type="SAM" id="SignalP"/>
    </source>
</evidence>
<dbReference type="PROSITE" id="PS51257">
    <property type="entry name" value="PROKAR_LIPOPROTEIN"/>
    <property type="match status" value="1"/>
</dbReference>
<feature type="signal peptide" evidence="1">
    <location>
        <begin position="1"/>
        <end position="25"/>
    </location>
</feature>
<evidence type="ECO:0000313" key="2">
    <source>
        <dbReference type="EMBL" id="MDC3419716.1"/>
    </source>
</evidence>
<dbReference type="RefSeq" id="WP_259866550.1">
    <property type="nucleotide sequence ID" value="NZ_JAMQJZ010000002.1"/>
</dbReference>
<dbReference type="AlphaFoldDB" id="A0A9X3WM28"/>
<accession>A0A9X3WM28</accession>
<keyword evidence="1" id="KW-0732">Signal</keyword>
<dbReference type="Proteomes" id="UP001145072">
    <property type="component" value="Unassembled WGS sequence"/>
</dbReference>
<dbReference type="EMBL" id="JAMQJZ010000002">
    <property type="protein sequence ID" value="MDC3419716.1"/>
    <property type="molecule type" value="Genomic_DNA"/>
</dbReference>
<evidence type="ECO:0000313" key="3">
    <source>
        <dbReference type="Proteomes" id="UP001145072"/>
    </source>
</evidence>
<sequence>MSRKMMGSLLLAVACLFITSVDVHTVSRDSSAREDVEELDAERNKIGKLFKGIQAFFDHNERERIGLAYDEERKIVTIEYKKDKIKEKYEKKITAEIDALVDKIGLDKVDVQWGKSLGETPPPVEQERMNRHNKIFDKIQSSLEKEGYRMDGVSLSSKRLTVQIDVTESIFEKEKNKIIAIIKRVVEKDAEEEFNIEVTRKTEKEKALEKWYPIIDTVKQLVEMKFEEYRGFAFSFHPEPSQIIIETNLEKPSWKWKWLSDSNKKAKEIESYVDEVIQVKLEELQVNSVPYEIVVRGKDNNRLN</sequence>
<gene>
    <name evidence="2" type="ORF">NC661_04970</name>
</gene>